<comment type="caution">
    <text evidence="3">The sequence shown here is derived from an EMBL/GenBank/DDBJ whole genome shotgun (WGS) entry which is preliminary data.</text>
</comment>
<evidence type="ECO:0000256" key="1">
    <source>
        <dbReference type="SAM" id="MobiDB-lite"/>
    </source>
</evidence>
<dbReference type="Proteomes" id="UP000322873">
    <property type="component" value="Unassembled WGS sequence"/>
</dbReference>
<feature type="compositionally biased region" description="Pro residues" evidence="1">
    <location>
        <begin position="44"/>
        <end position="58"/>
    </location>
</feature>
<evidence type="ECO:0000259" key="2">
    <source>
        <dbReference type="Pfam" id="PF00583"/>
    </source>
</evidence>
<accession>A0A5M9J9R0</accession>
<dbReference type="GO" id="GO:0016747">
    <property type="term" value="F:acyltransferase activity, transferring groups other than amino-acyl groups"/>
    <property type="evidence" value="ECO:0007669"/>
    <property type="project" value="InterPro"/>
</dbReference>
<gene>
    <name evidence="3" type="ORF">EYC84_012030</name>
</gene>
<dbReference type="CDD" id="cd04301">
    <property type="entry name" value="NAT_SF"/>
    <property type="match status" value="1"/>
</dbReference>
<feature type="region of interest" description="Disordered" evidence="1">
    <location>
        <begin position="1"/>
        <end position="61"/>
    </location>
</feature>
<feature type="region of interest" description="Disordered" evidence="1">
    <location>
        <begin position="150"/>
        <end position="190"/>
    </location>
</feature>
<evidence type="ECO:0000313" key="4">
    <source>
        <dbReference type="Proteomes" id="UP000322873"/>
    </source>
</evidence>
<feature type="domain" description="N-acetyltransferase" evidence="2">
    <location>
        <begin position="33"/>
        <end position="105"/>
    </location>
</feature>
<dbReference type="AlphaFoldDB" id="A0A5M9J9R0"/>
<dbReference type="InterPro" id="IPR000182">
    <property type="entry name" value="GNAT_dom"/>
</dbReference>
<feature type="compositionally biased region" description="Polar residues" evidence="1">
    <location>
        <begin position="157"/>
        <end position="170"/>
    </location>
</feature>
<proteinExistence type="predicted"/>
<name>A0A5M9J9R0_MONFR</name>
<dbReference type="InterPro" id="IPR016181">
    <property type="entry name" value="Acyl_CoA_acyltransferase"/>
</dbReference>
<dbReference type="Pfam" id="PF00583">
    <property type="entry name" value="Acetyltransf_1"/>
    <property type="match status" value="1"/>
</dbReference>
<protein>
    <recommendedName>
        <fullName evidence="2">N-acetyltransferase domain-containing protein</fullName>
    </recommendedName>
</protein>
<reference evidence="3 4" key="1">
    <citation type="submission" date="2019-06" db="EMBL/GenBank/DDBJ databases">
        <title>Genome Sequence of the Brown Rot Fungal Pathogen Monilinia fructicola.</title>
        <authorList>
            <person name="De Miccolis Angelini R.M."/>
            <person name="Landi L."/>
            <person name="Abate D."/>
            <person name="Pollastro S."/>
            <person name="Romanazzi G."/>
            <person name="Faretra F."/>
        </authorList>
    </citation>
    <scope>NUCLEOTIDE SEQUENCE [LARGE SCALE GENOMIC DNA]</scope>
    <source>
        <strain evidence="3 4">Mfrc123</strain>
    </source>
</reference>
<dbReference type="SUPFAM" id="SSF55729">
    <property type="entry name" value="Acyl-CoA N-acyltransferases (Nat)"/>
    <property type="match status" value="1"/>
</dbReference>
<sequence length="190" mass="20959">MDRPPHEPLADSATTFNGLPRTPPSPPTSFLPIGHIALEIQSPSPSPSPSPSSPPPPTTYKISGLYISRALRSLGLGRTAMNTIEEFASRPPLGAKKLILEVVANEYPGREERNRALKFCAVADQDVGLKIDYMDEERSNAQRSLYPSIYSRHTKNESSNPITTNPPSTRQYEDIRPSRSQTISLARPHE</sequence>
<organism evidence="3 4">
    <name type="scientific">Monilinia fructicola</name>
    <name type="common">Brown rot fungus</name>
    <name type="synonym">Ciboria fructicola</name>
    <dbReference type="NCBI Taxonomy" id="38448"/>
    <lineage>
        <taxon>Eukaryota</taxon>
        <taxon>Fungi</taxon>
        <taxon>Dikarya</taxon>
        <taxon>Ascomycota</taxon>
        <taxon>Pezizomycotina</taxon>
        <taxon>Leotiomycetes</taxon>
        <taxon>Helotiales</taxon>
        <taxon>Sclerotiniaceae</taxon>
        <taxon>Monilinia</taxon>
    </lineage>
</organism>
<evidence type="ECO:0000313" key="3">
    <source>
        <dbReference type="EMBL" id="KAA8564035.1"/>
    </source>
</evidence>
<dbReference type="VEuPathDB" id="FungiDB:MFRU_032g00340"/>
<keyword evidence="4" id="KW-1185">Reference proteome</keyword>
<dbReference type="EMBL" id="VICG01000016">
    <property type="protein sequence ID" value="KAA8564035.1"/>
    <property type="molecule type" value="Genomic_DNA"/>
</dbReference>
<dbReference type="Gene3D" id="3.40.630.30">
    <property type="match status" value="1"/>
</dbReference>